<accession>A0ACB7TEL9</accession>
<reference evidence="1" key="1">
    <citation type="submission" date="2020-05" db="EMBL/GenBank/DDBJ databases">
        <title>Large-scale comparative analyses of tick genomes elucidate their genetic diversity and vector capacities.</title>
        <authorList>
            <person name="Jia N."/>
            <person name="Wang J."/>
            <person name="Shi W."/>
            <person name="Du L."/>
            <person name="Sun Y."/>
            <person name="Zhan W."/>
            <person name="Jiang J."/>
            <person name="Wang Q."/>
            <person name="Zhang B."/>
            <person name="Ji P."/>
            <person name="Sakyi L.B."/>
            <person name="Cui X."/>
            <person name="Yuan T."/>
            <person name="Jiang B."/>
            <person name="Yang W."/>
            <person name="Lam T.T.-Y."/>
            <person name="Chang Q."/>
            <person name="Ding S."/>
            <person name="Wang X."/>
            <person name="Zhu J."/>
            <person name="Ruan X."/>
            <person name="Zhao L."/>
            <person name="Wei J."/>
            <person name="Que T."/>
            <person name="Du C."/>
            <person name="Cheng J."/>
            <person name="Dai P."/>
            <person name="Han X."/>
            <person name="Huang E."/>
            <person name="Gao Y."/>
            <person name="Liu J."/>
            <person name="Shao H."/>
            <person name="Ye R."/>
            <person name="Li L."/>
            <person name="Wei W."/>
            <person name="Wang X."/>
            <person name="Wang C."/>
            <person name="Yang T."/>
            <person name="Huo Q."/>
            <person name="Li W."/>
            <person name="Guo W."/>
            <person name="Chen H."/>
            <person name="Zhou L."/>
            <person name="Ni X."/>
            <person name="Tian J."/>
            <person name="Zhou Y."/>
            <person name="Sheng Y."/>
            <person name="Liu T."/>
            <person name="Pan Y."/>
            <person name="Xia L."/>
            <person name="Li J."/>
            <person name="Zhao F."/>
            <person name="Cao W."/>
        </authorList>
    </citation>
    <scope>NUCLEOTIDE SEQUENCE</scope>
    <source>
        <strain evidence="1">Hyas-2018</strain>
    </source>
</reference>
<gene>
    <name evidence="1" type="ORF">HPB50_007704</name>
</gene>
<dbReference type="EMBL" id="CM023481">
    <property type="protein sequence ID" value="KAH6945270.1"/>
    <property type="molecule type" value="Genomic_DNA"/>
</dbReference>
<evidence type="ECO:0000313" key="2">
    <source>
        <dbReference type="Proteomes" id="UP000821845"/>
    </source>
</evidence>
<evidence type="ECO:0000313" key="1">
    <source>
        <dbReference type="EMBL" id="KAH6945270.1"/>
    </source>
</evidence>
<organism evidence="1 2">
    <name type="scientific">Hyalomma asiaticum</name>
    <name type="common">Tick</name>
    <dbReference type="NCBI Taxonomy" id="266040"/>
    <lineage>
        <taxon>Eukaryota</taxon>
        <taxon>Metazoa</taxon>
        <taxon>Ecdysozoa</taxon>
        <taxon>Arthropoda</taxon>
        <taxon>Chelicerata</taxon>
        <taxon>Arachnida</taxon>
        <taxon>Acari</taxon>
        <taxon>Parasitiformes</taxon>
        <taxon>Ixodida</taxon>
        <taxon>Ixodoidea</taxon>
        <taxon>Ixodidae</taxon>
        <taxon>Hyalomminae</taxon>
        <taxon>Hyalomma</taxon>
    </lineage>
</organism>
<name>A0ACB7TEL9_HYAAI</name>
<comment type="caution">
    <text evidence="1">The sequence shown here is derived from an EMBL/GenBank/DDBJ whole genome shotgun (WGS) entry which is preliminary data.</text>
</comment>
<proteinExistence type="predicted"/>
<keyword evidence="2" id="KW-1185">Reference proteome</keyword>
<dbReference type="Proteomes" id="UP000821845">
    <property type="component" value="Chromosome 1"/>
</dbReference>
<protein>
    <submittedName>
        <fullName evidence="1">Uncharacterized protein</fullName>
    </submittedName>
</protein>
<sequence length="432" mass="46944">MGALEMSSGNQSFQQTVTRVDGGVVTTTTTRTQRVVQVSETSSGYPSDIFETGQQVKRTVVTRTIKQHADGTEEVIEDIVTDDGGPQIHEKSKKGIFGFLGGKKDKSRTTVEETPKDRQTVIKPITDRKAPAKPLSDKEFRQDSLKWHNHYRAIHGVPPLKNSDELCRYAQEWADTLAKKDTFYHRPNNKYGENIYMAWSSDPTKEVTGQEAVDSWYSEIKQHQFGCEPRSLGSGHFTQVVWKASTELGTARARTATGKLIVVANYNPAGNLVGSFAQNVPPPKNVRASGRLEQQLAHQQFKAQVLAATGVLLPCGPGAEILVVIMLSCAPAACCPSGHDADLPEGTICSKLPADRVNVLGPMTSLDNPSHMASLGLRTTGWSTLGLDIVVDPGMRWQVGTVEMVIIGLDGPRMASLGLGSLEDPEMPLPLA</sequence>